<sequence>MKFNDTYTSREHRFSLGIELTSQQCYLSIPVSNALADYEEYYCIDKARYTAWLQDPSAALPMVVRCRRRELDHLLMMQPGTQRGTAAPCTWDLTEISAVLARAATLLLRDGGYSSWANTLLGYHSRVHSDPEQVRLSVFEMPYGMGTLSDAVLYENGSLLIEATDELHALLGWLRDWGIEGRMAAAKPL</sequence>
<dbReference type="Proteomes" id="UP000050437">
    <property type="component" value="Unassembled WGS sequence"/>
</dbReference>
<name>A0A0P7CXZ3_PSEPU</name>
<accession>A0A0P7CXZ3</accession>
<proteinExistence type="predicted"/>
<dbReference type="AlphaFoldDB" id="A0A0P7CXZ3"/>
<comment type="caution">
    <text evidence="1">The sequence shown here is derived from an EMBL/GenBank/DDBJ whole genome shotgun (WGS) entry which is preliminary data.</text>
</comment>
<evidence type="ECO:0000313" key="2">
    <source>
        <dbReference type="Proteomes" id="UP000050437"/>
    </source>
</evidence>
<reference evidence="1 2" key="1">
    <citation type="submission" date="2015-10" db="EMBL/GenBank/DDBJ databases">
        <title>Pseudomonas putida clinical strains.</title>
        <authorList>
            <person name="Molina L."/>
            <person name="Udaondo Z."/>
        </authorList>
    </citation>
    <scope>NUCLEOTIDE SEQUENCE [LARGE SCALE GENOMIC DNA]</scope>
    <source>
        <strain evidence="1 2">HB13667</strain>
    </source>
</reference>
<dbReference type="EMBL" id="LKKS01000115">
    <property type="protein sequence ID" value="KPM61333.1"/>
    <property type="molecule type" value="Genomic_DNA"/>
</dbReference>
<organism evidence="1 2">
    <name type="scientific">Pseudomonas putida</name>
    <name type="common">Arthrobacter siderocapsulatus</name>
    <dbReference type="NCBI Taxonomy" id="303"/>
    <lineage>
        <taxon>Bacteria</taxon>
        <taxon>Pseudomonadati</taxon>
        <taxon>Pseudomonadota</taxon>
        <taxon>Gammaproteobacteria</taxon>
        <taxon>Pseudomonadales</taxon>
        <taxon>Pseudomonadaceae</taxon>
        <taxon>Pseudomonas</taxon>
    </lineage>
</organism>
<protein>
    <submittedName>
        <fullName evidence="1">Uncharacterized protein</fullName>
    </submittedName>
</protein>
<gene>
    <name evidence="1" type="ORF">HB13667_19610</name>
</gene>
<dbReference type="RefSeq" id="WP_054573237.1">
    <property type="nucleotide sequence ID" value="NZ_LKKS01000115.1"/>
</dbReference>
<evidence type="ECO:0000313" key="1">
    <source>
        <dbReference type="EMBL" id="KPM61333.1"/>
    </source>
</evidence>